<dbReference type="Gene3D" id="3.30.40.10">
    <property type="entry name" value="Zinc/RING finger domain, C3HC4 (zinc finger)"/>
    <property type="match status" value="1"/>
</dbReference>
<evidence type="ECO:0000256" key="16">
    <source>
        <dbReference type="SAM" id="Phobius"/>
    </source>
</evidence>
<keyword evidence="12 16" id="KW-0472">Membrane</keyword>
<dbReference type="CDD" id="cd16461">
    <property type="entry name" value="RING-H2_EL5-like"/>
    <property type="match status" value="1"/>
</dbReference>
<dbReference type="GO" id="GO:0061630">
    <property type="term" value="F:ubiquitin protein ligase activity"/>
    <property type="evidence" value="ECO:0007669"/>
    <property type="project" value="UniProtKB-EC"/>
</dbReference>
<dbReference type="eggNOG" id="KOG0800">
    <property type="taxonomic scope" value="Eukaryota"/>
</dbReference>
<feature type="transmembrane region" description="Helical" evidence="16">
    <location>
        <begin position="22"/>
        <end position="49"/>
    </location>
</feature>
<feature type="domain" description="RING-type" evidence="17">
    <location>
        <begin position="114"/>
        <end position="156"/>
    </location>
</feature>
<keyword evidence="6 16" id="KW-0812">Transmembrane</keyword>
<evidence type="ECO:0000313" key="19">
    <source>
        <dbReference type="Proteomes" id="UP000006882"/>
    </source>
</evidence>
<feature type="compositionally biased region" description="Basic residues" evidence="15">
    <location>
        <begin position="239"/>
        <end position="251"/>
    </location>
</feature>
<organism evidence="18 19">
    <name type="scientific">Prunus persica</name>
    <name type="common">Peach</name>
    <name type="synonym">Amygdalus persica</name>
    <dbReference type="NCBI Taxonomy" id="3760"/>
    <lineage>
        <taxon>Eukaryota</taxon>
        <taxon>Viridiplantae</taxon>
        <taxon>Streptophyta</taxon>
        <taxon>Embryophyta</taxon>
        <taxon>Tracheophyta</taxon>
        <taxon>Spermatophyta</taxon>
        <taxon>Magnoliopsida</taxon>
        <taxon>eudicotyledons</taxon>
        <taxon>Gunneridae</taxon>
        <taxon>Pentapetalae</taxon>
        <taxon>rosids</taxon>
        <taxon>fabids</taxon>
        <taxon>Rosales</taxon>
        <taxon>Rosaceae</taxon>
        <taxon>Amygdaloideae</taxon>
        <taxon>Amygdaleae</taxon>
        <taxon>Prunus</taxon>
    </lineage>
</organism>
<dbReference type="EC" id="2.3.2.27" evidence="4"/>
<dbReference type="InterPro" id="IPR013083">
    <property type="entry name" value="Znf_RING/FYVE/PHD"/>
</dbReference>
<accession>A0A251N3P9</accession>
<evidence type="ECO:0000256" key="13">
    <source>
        <dbReference type="ARBA" id="ARBA00024209"/>
    </source>
</evidence>
<gene>
    <name evidence="18" type="ORF">PRUPE_8G263800</name>
</gene>
<keyword evidence="5" id="KW-0808">Transferase</keyword>
<reference evidence="18 19" key="1">
    <citation type="journal article" date="2013" name="Nat. Genet.">
        <title>The high-quality draft genome of peach (Prunus persica) identifies unique patterns of genetic diversity, domestication and genome evolution.</title>
        <authorList>
            <consortium name="International Peach Genome Initiative"/>
            <person name="Verde I."/>
            <person name="Abbott A.G."/>
            <person name="Scalabrin S."/>
            <person name="Jung S."/>
            <person name="Shu S."/>
            <person name="Marroni F."/>
            <person name="Zhebentyayeva T."/>
            <person name="Dettori M.T."/>
            <person name="Grimwood J."/>
            <person name="Cattonaro F."/>
            <person name="Zuccolo A."/>
            <person name="Rossini L."/>
            <person name="Jenkins J."/>
            <person name="Vendramin E."/>
            <person name="Meisel L.A."/>
            <person name="Decroocq V."/>
            <person name="Sosinski B."/>
            <person name="Prochnik S."/>
            <person name="Mitros T."/>
            <person name="Policriti A."/>
            <person name="Cipriani G."/>
            <person name="Dondini L."/>
            <person name="Ficklin S."/>
            <person name="Goodstein D.M."/>
            <person name="Xuan P."/>
            <person name="Del Fabbro C."/>
            <person name="Aramini V."/>
            <person name="Copetti D."/>
            <person name="Gonzalez S."/>
            <person name="Horner D.S."/>
            <person name="Falchi R."/>
            <person name="Lucas S."/>
            <person name="Mica E."/>
            <person name="Maldonado J."/>
            <person name="Lazzari B."/>
            <person name="Bielenberg D."/>
            <person name="Pirona R."/>
            <person name="Miculan M."/>
            <person name="Barakat A."/>
            <person name="Testolin R."/>
            <person name="Stella A."/>
            <person name="Tartarini S."/>
            <person name="Tonutti P."/>
            <person name="Arus P."/>
            <person name="Orellana A."/>
            <person name="Wells C."/>
            <person name="Main D."/>
            <person name="Vizzotto G."/>
            <person name="Silva H."/>
            <person name="Salamini F."/>
            <person name="Schmutz J."/>
            <person name="Morgante M."/>
            <person name="Rokhsar D.S."/>
        </authorList>
    </citation>
    <scope>NUCLEOTIDE SEQUENCE [LARGE SCALE GENOMIC DNA]</scope>
    <source>
        <strain evidence="19">cv. Nemared</strain>
    </source>
</reference>
<comment type="catalytic activity">
    <reaction evidence="1">
        <text>S-ubiquitinyl-[E2 ubiquitin-conjugating enzyme]-L-cysteine + [acceptor protein]-L-lysine = [E2 ubiquitin-conjugating enzyme]-L-cysteine + N(6)-ubiquitinyl-[acceptor protein]-L-lysine.</text>
        <dbReference type="EC" id="2.3.2.27"/>
    </reaction>
</comment>
<evidence type="ECO:0000256" key="1">
    <source>
        <dbReference type="ARBA" id="ARBA00000900"/>
    </source>
</evidence>
<dbReference type="STRING" id="3760.A0A251N3P9"/>
<comment type="similarity">
    <text evidence="13">Belongs to the RING-type zinc finger family. ATL subfamily.</text>
</comment>
<dbReference type="PANTHER" id="PTHR45768">
    <property type="entry name" value="E3 UBIQUITIN-PROTEIN LIGASE RNF13-LIKE"/>
    <property type="match status" value="1"/>
</dbReference>
<keyword evidence="7" id="KW-0479">Metal-binding</keyword>
<keyword evidence="8 14" id="KW-0863">Zinc-finger</keyword>
<keyword evidence="9" id="KW-0833">Ubl conjugation pathway</keyword>
<feature type="compositionally biased region" description="Basic and acidic residues" evidence="15">
    <location>
        <begin position="274"/>
        <end position="285"/>
    </location>
</feature>
<keyword evidence="11 16" id="KW-1133">Transmembrane helix</keyword>
<evidence type="ECO:0000259" key="17">
    <source>
        <dbReference type="PROSITE" id="PS50089"/>
    </source>
</evidence>
<dbReference type="Proteomes" id="UP000006882">
    <property type="component" value="Chromosome G8"/>
</dbReference>
<dbReference type="SMART" id="SM00184">
    <property type="entry name" value="RING"/>
    <property type="match status" value="1"/>
</dbReference>
<feature type="compositionally biased region" description="Polar residues" evidence="15">
    <location>
        <begin position="259"/>
        <end position="270"/>
    </location>
</feature>
<evidence type="ECO:0000256" key="12">
    <source>
        <dbReference type="ARBA" id="ARBA00023136"/>
    </source>
</evidence>
<evidence type="ECO:0000256" key="11">
    <source>
        <dbReference type="ARBA" id="ARBA00022989"/>
    </source>
</evidence>
<keyword evidence="10" id="KW-0862">Zinc</keyword>
<dbReference type="PANTHER" id="PTHR45768:SF34">
    <property type="entry name" value="RING-H2 FINGER PROTEIN ATL64"/>
    <property type="match status" value="1"/>
</dbReference>
<dbReference type="PROSITE" id="PS50089">
    <property type="entry name" value="ZF_RING_2"/>
    <property type="match status" value="1"/>
</dbReference>
<dbReference type="OrthoDB" id="8062037at2759"/>
<proteinExistence type="inferred from homology"/>
<dbReference type="FunFam" id="3.30.40.10:FF:000187">
    <property type="entry name" value="E3 ubiquitin-protein ligase ATL6"/>
    <property type="match status" value="1"/>
</dbReference>
<evidence type="ECO:0000256" key="7">
    <source>
        <dbReference type="ARBA" id="ARBA00022723"/>
    </source>
</evidence>
<evidence type="ECO:0000313" key="18">
    <source>
        <dbReference type="EMBL" id="ONH93968.1"/>
    </source>
</evidence>
<protein>
    <recommendedName>
        <fullName evidence="4">RING-type E3 ubiquitin transferase</fullName>
        <ecNumber evidence="4">2.3.2.27</ecNumber>
    </recommendedName>
</protein>
<dbReference type="GO" id="GO:0016020">
    <property type="term" value="C:membrane"/>
    <property type="evidence" value="ECO:0007669"/>
    <property type="project" value="UniProtKB-SubCell"/>
</dbReference>
<evidence type="ECO:0000256" key="8">
    <source>
        <dbReference type="ARBA" id="ARBA00022771"/>
    </source>
</evidence>
<comment type="subcellular location">
    <subcellularLocation>
        <location evidence="2">Membrane</location>
        <topology evidence="2">Single-pass membrane protein</topology>
    </subcellularLocation>
</comment>
<sequence length="285" mass="32579">MDITNKYNHQNHEPTNYAVNGKIMLCSVIILFIVIFTIACFHSYVRCFFHRHHPRRTRRTPRYLFPHPVISFTTLLETTLSPTNPKALDPAVLKTLPTFTYSATTRINAAPLECAVCLSEFEDEEQGRVLPTCYHTFHLECIDTWFRSQSNCPLCRAPVQPDIPLPRLENSPETAITVNEPGGSEHDTAEAKVGCSRCSPSTSGSAEEYGRKPIMEVVEKPKNATNQTVIRSLDMQRERPRKSRHKRRQQSRRGEYEPHSTSMPACSSQGPLHRHPEERPQQQRS</sequence>
<evidence type="ECO:0000256" key="5">
    <source>
        <dbReference type="ARBA" id="ARBA00022679"/>
    </source>
</evidence>
<dbReference type="AlphaFoldDB" id="A0A251N3P9"/>
<dbReference type="EMBL" id="CM007658">
    <property type="protein sequence ID" value="ONH93968.1"/>
    <property type="molecule type" value="Genomic_DNA"/>
</dbReference>
<dbReference type="SMR" id="A0A251N3P9"/>
<dbReference type="SUPFAM" id="SSF57850">
    <property type="entry name" value="RING/U-box"/>
    <property type="match status" value="1"/>
</dbReference>
<comment type="pathway">
    <text evidence="3">Protein modification; protein ubiquitination.</text>
</comment>
<evidence type="ECO:0000256" key="6">
    <source>
        <dbReference type="ARBA" id="ARBA00022692"/>
    </source>
</evidence>
<dbReference type="GO" id="GO:0008270">
    <property type="term" value="F:zinc ion binding"/>
    <property type="evidence" value="ECO:0007669"/>
    <property type="project" value="UniProtKB-KW"/>
</dbReference>
<evidence type="ECO:0000256" key="2">
    <source>
        <dbReference type="ARBA" id="ARBA00004167"/>
    </source>
</evidence>
<name>A0A251N3P9_PRUPE</name>
<evidence type="ECO:0000256" key="14">
    <source>
        <dbReference type="PROSITE-ProRule" id="PRU00175"/>
    </source>
</evidence>
<dbReference type="Gramene" id="ONH93968">
    <property type="protein sequence ID" value="ONH93968"/>
    <property type="gene ID" value="PRUPE_8G263800"/>
</dbReference>
<evidence type="ECO:0000256" key="4">
    <source>
        <dbReference type="ARBA" id="ARBA00012483"/>
    </source>
</evidence>
<dbReference type="Pfam" id="PF13639">
    <property type="entry name" value="zf-RING_2"/>
    <property type="match status" value="1"/>
</dbReference>
<dbReference type="InterPro" id="IPR001841">
    <property type="entry name" value="Znf_RING"/>
</dbReference>
<keyword evidence="19" id="KW-1185">Reference proteome</keyword>
<evidence type="ECO:0000256" key="3">
    <source>
        <dbReference type="ARBA" id="ARBA00004906"/>
    </source>
</evidence>
<evidence type="ECO:0000256" key="15">
    <source>
        <dbReference type="SAM" id="MobiDB-lite"/>
    </source>
</evidence>
<evidence type="ECO:0000256" key="9">
    <source>
        <dbReference type="ARBA" id="ARBA00022786"/>
    </source>
</evidence>
<feature type="compositionally biased region" description="Basic and acidic residues" evidence="15">
    <location>
        <begin position="208"/>
        <end position="222"/>
    </location>
</feature>
<feature type="region of interest" description="Disordered" evidence="15">
    <location>
        <begin position="174"/>
        <end position="285"/>
    </location>
</feature>
<evidence type="ECO:0000256" key="10">
    <source>
        <dbReference type="ARBA" id="ARBA00022833"/>
    </source>
</evidence>